<keyword evidence="7" id="KW-0496">Mitochondrion</keyword>
<evidence type="ECO:0000256" key="6">
    <source>
        <dbReference type="ARBA" id="ARBA00023098"/>
    </source>
</evidence>
<evidence type="ECO:0000256" key="3">
    <source>
        <dbReference type="ARBA" id="ARBA00022679"/>
    </source>
</evidence>
<evidence type="ECO:0000256" key="9">
    <source>
        <dbReference type="ARBA" id="ARBA00023315"/>
    </source>
</evidence>
<dbReference type="Pfam" id="PF01553">
    <property type="entry name" value="Acyltransferase"/>
    <property type="match status" value="1"/>
</dbReference>
<keyword evidence="8" id="KW-0472">Membrane</keyword>
<sequence length="381" mass="42970">MANDDVQDQVRAPLQHPSLPWRASSAMITGLTGMLCRGFLYGFNNVEVNGLQRFLKVLDEREDVDKRERGLLTVCNHVSVIDDPMVWGVLPARYTFNPTNLRWGLGAHDICFKNKALSTFFSLGQVLPTHRLLYSQHGGAFQPTIPQAIRLLSAQPFTGAQPGSPPPHSSSIPDVPDPFTTGGLTYTTTGTDSFVAPSAYAQNRLAWVHVFPEGCIHQSSALSLRYFKWGMSRLILESDPMPDVLPMFIDGTQHMMSEERTFPRFLPRINKTFRVSFGELVDTERTFGDLRRRWQELVQKETKKGRLLAMGELSDELKFGREAIELRIEVAKRVRAEIDRLRVSQGYPEDDPKLALAETWAKEPPEKAFKSNVDGGLVRKE</sequence>
<comment type="subcellular location">
    <subcellularLocation>
        <location evidence="1">Mitochondrion inner membrane</location>
        <topology evidence="1">Peripheral membrane protein</topology>
        <orientation evidence="1">Intermembrane side</orientation>
    </subcellularLocation>
    <subcellularLocation>
        <location evidence="10">Mitochondrion outer membrane</location>
        <topology evidence="10">Peripheral membrane protein</topology>
        <orientation evidence="10">Intermembrane side</orientation>
    </subcellularLocation>
</comment>
<name>A0ABR2UR23_9PEZI</name>
<dbReference type="EMBL" id="JARVKF010000401">
    <property type="protein sequence ID" value="KAK9417128.1"/>
    <property type="molecule type" value="Genomic_DNA"/>
</dbReference>
<keyword evidence="6" id="KW-0443">Lipid metabolism</keyword>
<dbReference type="SMART" id="SM00563">
    <property type="entry name" value="PlsC"/>
    <property type="match status" value="1"/>
</dbReference>
<organism evidence="15 16">
    <name type="scientific">Seiridium unicorne</name>
    <dbReference type="NCBI Taxonomy" id="138068"/>
    <lineage>
        <taxon>Eukaryota</taxon>
        <taxon>Fungi</taxon>
        <taxon>Dikarya</taxon>
        <taxon>Ascomycota</taxon>
        <taxon>Pezizomycotina</taxon>
        <taxon>Sordariomycetes</taxon>
        <taxon>Xylariomycetidae</taxon>
        <taxon>Amphisphaeriales</taxon>
        <taxon>Sporocadaceae</taxon>
        <taxon>Seiridium</taxon>
    </lineage>
</organism>
<dbReference type="Proteomes" id="UP001408356">
    <property type="component" value="Unassembled WGS sequence"/>
</dbReference>
<evidence type="ECO:0000256" key="2">
    <source>
        <dbReference type="ARBA" id="ARBA00010524"/>
    </source>
</evidence>
<evidence type="ECO:0000256" key="13">
    <source>
        <dbReference type="SAM" id="MobiDB-lite"/>
    </source>
</evidence>
<dbReference type="PANTHER" id="PTHR12497:SF0">
    <property type="entry name" value="TAFAZZIN"/>
    <property type="match status" value="1"/>
</dbReference>
<evidence type="ECO:0000313" key="16">
    <source>
        <dbReference type="Proteomes" id="UP001408356"/>
    </source>
</evidence>
<comment type="catalytic activity">
    <reaction evidence="11">
        <text>1'-[1,2-diacyl-sn-glycero-3-phospho],3'-[1-acyl-sn-glycero-3-phospho]-glycerol + a 1,2-diacyl-sn-glycero-3-phosphocholine = a cardiolipin + a 1-acyl-sn-glycero-3-phosphocholine</text>
        <dbReference type="Rhea" id="RHEA:33731"/>
        <dbReference type="ChEBI" id="CHEBI:57643"/>
        <dbReference type="ChEBI" id="CHEBI:58168"/>
        <dbReference type="ChEBI" id="CHEBI:62237"/>
        <dbReference type="ChEBI" id="CHEBI:64743"/>
    </reaction>
    <physiologicalReaction direction="left-to-right" evidence="11">
        <dbReference type="Rhea" id="RHEA:33732"/>
    </physiologicalReaction>
    <physiologicalReaction direction="right-to-left" evidence="11">
        <dbReference type="Rhea" id="RHEA:33733"/>
    </physiologicalReaction>
</comment>
<protein>
    <recommendedName>
        <fullName evidence="12">Tafazzin family protein</fullName>
    </recommendedName>
</protein>
<comment type="caution">
    <text evidence="15">The sequence shown here is derived from an EMBL/GenBank/DDBJ whole genome shotgun (WGS) entry which is preliminary data.</text>
</comment>
<proteinExistence type="inferred from homology"/>
<keyword evidence="16" id="KW-1185">Reference proteome</keyword>
<reference evidence="15 16" key="1">
    <citation type="journal article" date="2024" name="J. Plant Pathol.">
        <title>Sequence and assembly of the genome of Seiridium unicorne, isolate CBS 538.82, causal agent of cypress canker disease.</title>
        <authorList>
            <person name="Scali E."/>
            <person name="Rocca G.D."/>
            <person name="Danti R."/>
            <person name="Garbelotto M."/>
            <person name="Barberini S."/>
            <person name="Baroncelli R."/>
            <person name="Emiliani G."/>
        </authorList>
    </citation>
    <scope>NUCLEOTIDE SEQUENCE [LARGE SCALE GENOMIC DNA]</scope>
    <source>
        <strain evidence="15 16">BM-138-508</strain>
    </source>
</reference>
<feature type="domain" description="Phospholipid/glycerol acyltransferase" evidence="14">
    <location>
        <begin position="71"/>
        <end position="252"/>
    </location>
</feature>
<keyword evidence="9" id="KW-0012">Acyltransferase</keyword>
<dbReference type="SUPFAM" id="SSF69593">
    <property type="entry name" value="Glycerol-3-phosphate (1)-acyltransferase"/>
    <property type="match status" value="1"/>
</dbReference>
<keyword evidence="5" id="KW-0999">Mitochondrion inner membrane</keyword>
<evidence type="ECO:0000256" key="7">
    <source>
        <dbReference type="ARBA" id="ARBA00023128"/>
    </source>
</evidence>
<comment type="similarity">
    <text evidence="2 12">Belongs to the taffazin family.</text>
</comment>
<evidence type="ECO:0000256" key="12">
    <source>
        <dbReference type="RuleBase" id="RU365062"/>
    </source>
</evidence>
<evidence type="ECO:0000256" key="5">
    <source>
        <dbReference type="ARBA" id="ARBA00022792"/>
    </source>
</evidence>
<feature type="region of interest" description="Disordered" evidence="13">
    <location>
        <begin position="156"/>
        <end position="176"/>
    </location>
</feature>
<evidence type="ECO:0000256" key="10">
    <source>
        <dbReference type="ARBA" id="ARBA00024323"/>
    </source>
</evidence>
<dbReference type="PANTHER" id="PTHR12497">
    <property type="entry name" value="TAZ PROTEIN TAFAZZIN"/>
    <property type="match status" value="1"/>
</dbReference>
<dbReference type="CDD" id="cd07989">
    <property type="entry name" value="LPLAT_AGPAT-like"/>
    <property type="match status" value="1"/>
</dbReference>
<evidence type="ECO:0000256" key="11">
    <source>
        <dbReference type="ARBA" id="ARBA00047906"/>
    </source>
</evidence>
<evidence type="ECO:0000256" key="1">
    <source>
        <dbReference type="ARBA" id="ARBA00004137"/>
    </source>
</evidence>
<keyword evidence="4" id="KW-1000">Mitochondrion outer membrane</keyword>
<keyword evidence="3" id="KW-0808">Transferase</keyword>
<evidence type="ECO:0000313" key="15">
    <source>
        <dbReference type="EMBL" id="KAK9417128.1"/>
    </source>
</evidence>
<gene>
    <name evidence="15" type="ORF">SUNI508_09146</name>
</gene>
<accession>A0ABR2UR23</accession>
<dbReference type="PRINTS" id="PR00979">
    <property type="entry name" value="TAFAZZIN"/>
</dbReference>
<evidence type="ECO:0000256" key="8">
    <source>
        <dbReference type="ARBA" id="ARBA00023136"/>
    </source>
</evidence>
<evidence type="ECO:0000256" key="4">
    <source>
        <dbReference type="ARBA" id="ARBA00022787"/>
    </source>
</evidence>
<dbReference type="InterPro" id="IPR002123">
    <property type="entry name" value="Plipid/glycerol_acylTrfase"/>
</dbReference>
<dbReference type="InterPro" id="IPR000872">
    <property type="entry name" value="Tafazzin"/>
</dbReference>
<evidence type="ECO:0000259" key="14">
    <source>
        <dbReference type="SMART" id="SM00563"/>
    </source>
</evidence>